<dbReference type="Proteomes" id="UP000031121">
    <property type="component" value="Chromosome"/>
</dbReference>
<organism evidence="3 4">
    <name type="scientific">Berryella intestinalis</name>
    <dbReference type="NCBI Taxonomy" id="1531429"/>
    <lineage>
        <taxon>Bacteria</taxon>
        <taxon>Bacillati</taxon>
        <taxon>Actinomycetota</taxon>
        <taxon>Coriobacteriia</taxon>
        <taxon>Eggerthellales</taxon>
        <taxon>Eggerthellaceae</taxon>
        <taxon>Berryella</taxon>
    </lineage>
</organism>
<accession>A0A0A8B586</accession>
<evidence type="ECO:0000313" key="4">
    <source>
        <dbReference type="Proteomes" id="UP000031121"/>
    </source>
</evidence>
<dbReference type="InterPro" id="IPR034683">
    <property type="entry name" value="IspD/TarI"/>
</dbReference>
<dbReference type="FunFam" id="3.90.550.10:FF:000003">
    <property type="entry name" value="2-C-methyl-D-erythritol 4-phosphate cytidylyltransferase"/>
    <property type="match status" value="1"/>
</dbReference>
<dbReference type="HOGENOM" id="CLU_061281_2_3_11"/>
<gene>
    <name evidence="3" type="ORF">JI75_08265</name>
</gene>
<evidence type="ECO:0000256" key="2">
    <source>
        <dbReference type="ARBA" id="ARBA00022695"/>
    </source>
</evidence>
<dbReference type="NCBIfam" id="NF001183">
    <property type="entry name" value="PRK00155.1-3"/>
    <property type="match status" value="1"/>
</dbReference>
<dbReference type="PANTHER" id="PTHR43015">
    <property type="entry name" value="D-RIBITOL-5-PHOSPHATE CYTIDYLYLTRANSFERASE"/>
    <property type="match status" value="1"/>
</dbReference>
<dbReference type="EMBL" id="CP009302">
    <property type="protein sequence ID" value="AJC12641.1"/>
    <property type="molecule type" value="Genomic_DNA"/>
</dbReference>
<keyword evidence="1" id="KW-0808">Transferase</keyword>
<dbReference type="AlphaFoldDB" id="A0A0A8B586"/>
<dbReference type="Pfam" id="PF01128">
    <property type="entry name" value="IspD"/>
    <property type="match status" value="1"/>
</dbReference>
<dbReference type="InterPro" id="IPR018294">
    <property type="entry name" value="ISPD_synthase_CS"/>
</dbReference>
<dbReference type="GO" id="GO:0005829">
    <property type="term" value="C:cytosol"/>
    <property type="evidence" value="ECO:0007669"/>
    <property type="project" value="TreeGrafter"/>
</dbReference>
<dbReference type="CDD" id="cd02516">
    <property type="entry name" value="CDP-ME_synthetase"/>
    <property type="match status" value="1"/>
</dbReference>
<dbReference type="GO" id="GO:0050518">
    <property type="term" value="F:2-C-methyl-D-erythritol 4-phosphate cytidylyltransferase activity"/>
    <property type="evidence" value="ECO:0007669"/>
    <property type="project" value="UniProtKB-ARBA"/>
</dbReference>
<dbReference type="Gene3D" id="3.90.550.10">
    <property type="entry name" value="Spore Coat Polysaccharide Biosynthesis Protein SpsA, Chain A"/>
    <property type="match status" value="1"/>
</dbReference>
<dbReference type="PROSITE" id="PS01295">
    <property type="entry name" value="ISPD"/>
    <property type="match status" value="1"/>
</dbReference>
<dbReference type="InterPro" id="IPR029044">
    <property type="entry name" value="Nucleotide-diphossugar_trans"/>
</dbReference>
<keyword evidence="4" id="KW-1185">Reference proteome</keyword>
<dbReference type="RefSeq" id="WP_039690081.1">
    <property type="nucleotide sequence ID" value="NZ_CP009302.1"/>
</dbReference>
<protein>
    <recommendedName>
        <fullName evidence="5">2-C-methyl-D-erythritol 4-phosphate cytidylyltransferase</fullName>
    </recommendedName>
</protein>
<dbReference type="STRING" id="1531429.JI75_08265"/>
<dbReference type="GO" id="GO:0008299">
    <property type="term" value="P:isoprenoid biosynthetic process"/>
    <property type="evidence" value="ECO:0007669"/>
    <property type="project" value="InterPro"/>
</dbReference>
<sequence length="242" mass="26569">MNYSIILAGGVGQRMRTSGTPKQFLEVFGKPIVIYTLEKFEACPDVDKVIVACNAAWIDHMSNLLFKFSLEKNVTVVPGGKNRQASIANGIRQIRQLGGTDDDIVLVHDSVRPLVETAVISENIRVAHRFGGAMTVRPAIESACITEGDVVSFADFKVRDNTYTLTSPQTFRLGVLTDIYSKYADGVLPETVLDAAMGCSYLGSEVHMVKDASPNLKITTPEDFYIFKAMVEYEETKSAFGL</sequence>
<keyword evidence="2" id="KW-0548">Nucleotidyltransferase</keyword>
<reference evidence="3 4" key="2">
    <citation type="journal article" date="2015" name="Genome Announc.">
        <title>Complete Genome Sequence of Coriobacteriaceae Strain 68-1-3, a Novel Mucus-Degrading Isolate from the Swine Intestinal Tract.</title>
        <authorList>
            <person name="Looft T."/>
            <person name="Bayles D.O."/>
            <person name="Alt D.P."/>
            <person name="Stanton T.B."/>
        </authorList>
    </citation>
    <scope>NUCLEOTIDE SEQUENCE [LARGE SCALE GENOMIC DNA]</scope>
    <source>
        <strain evidence="3 4">68-1-3</strain>
    </source>
</reference>
<proteinExistence type="predicted"/>
<dbReference type="OrthoDB" id="9802561at2"/>
<dbReference type="KEGG" id="cbac:JI75_08265"/>
<dbReference type="SUPFAM" id="SSF53448">
    <property type="entry name" value="Nucleotide-diphospho-sugar transferases"/>
    <property type="match status" value="1"/>
</dbReference>
<evidence type="ECO:0008006" key="5">
    <source>
        <dbReference type="Google" id="ProtNLM"/>
    </source>
</evidence>
<evidence type="ECO:0000313" key="3">
    <source>
        <dbReference type="EMBL" id="AJC12641.1"/>
    </source>
</evidence>
<reference evidence="4" key="1">
    <citation type="submission" date="2014-08" db="EMBL/GenBank/DDBJ databases">
        <title>Coriobacteriaceae sp. complete genome.</title>
        <authorList>
            <person name="Looft T."/>
            <person name="Bayles D.O."/>
            <person name="Stanton T.B."/>
        </authorList>
    </citation>
    <scope>NUCLEOTIDE SEQUENCE [LARGE SCALE GENOMIC DNA]</scope>
    <source>
        <strain evidence="4">68-1-3</strain>
    </source>
</reference>
<evidence type="ECO:0000256" key="1">
    <source>
        <dbReference type="ARBA" id="ARBA00022679"/>
    </source>
</evidence>
<name>A0A0A8B586_9ACTN</name>
<dbReference type="PANTHER" id="PTHR43015:SF1">
    <property type="entry name" value="D-RIBITOL-5-PHOSPHATE CYTIDYLYLTRANSFERASE"/>
    <property type="match status" value="1"/>
</dbReference>